<accession>A0A8S3SBV2</accession>
<protein>
    <submittedName>
        <fullName evidence="2">MRC</fullName>
    </submittedName>
</protein>
<dbReference type="Proteomes" id="UP000683360">
    <property type="component" value="Unassembled WGS sequence"/>
</dbReference>
<dbReference type="PROSITE" id="PS50041">
    <property type="entry name" value="C_TYPE_LECTIN_2"/>
    <property type="match status" value="1"/>
</dbReference>
<dbReference type="AlphaFoldDB" id="A0A8S3SBV2"/>
<name>A0A8S3SBV2_MYTED</name>
<evidence type="ECO:0000259" key="1">
    <source>
        <dbReference type="PROSITE" id="PS50041"/>
    </source>
</evidence>
<comment type="caution">
    <text evidence="2">The sequence shown here is derived from an EMBL/GenBank/DDBJ whole genome shotgun (WGS) entry which is preliminary data.</text>
</comment>
<dbReference type="InterPro" id="IPR001304">
    <property type="entry name" value="C-type_lectin-like"/>
</dbReference>
<dbReference type="InterPro" id="IPR016187">
    <property type="entry name" value="CTDL_fold"/>
</dbReference>
<proteinExistence type="predicted"/>
<dbReference type="OrthoDB" id="6143316at2759"/>
<dbReference type="InterPro" id="IPR016186">
    <property type="entry name" value="C-type_lectin-like/link_sf"/>
</dbReference>
<feature type="domain" description="C-type lectin" evidence="1">
    <location>
        <begin position="46"/>
        <end position="160"/>
    </location>
</feature>
<reference evidence="2" key="1">
    <citation type="submission" date="2021-03" db="EMBL/GenBank/DDBJ databases">
        <authorList>
            <person name="Bekaert M."/>
        </authorList>
    </citation>
    <scope>NUCLEOTIDE SEQUENCE</scope>
</reference>
<sequence length="165" mass="19860">MKSLEEEFKKIKSKLDIIGKKIKTLNSDFTSLGKFFKISERNWYKFKGHCYYYSTNLTDWFTAENNCRKIGGYLVKINEKAENEALSTNRPLKKEHYWIGLTDLTEGQYRWIHDQTKATYLPWYSGYGALGTKHNCVMFHRQLAQWADYLCEYKWRYICERNHCF</sequence>
<evidence type="ECO:0000313" key="3">
    <source>
        <dbReference type="Proteomes" id="UP000683360"/>
    </source>
</evidence>
<evidence type="ECO:0000313" key="2">
    <source>
        <dbReference type="EMBL" id="CAG2218500.1"/>
    </source>
</evidence>
<organism evidence="2 3">
    <name type="scientific">Mytilus edulis</name>
    <name type="common">Blue mussel</name>
    <dbReference type="NCBI Taxonomy" id="6550"/>
    <lineage>
        <taxon>Eukaryota</taxon>
        <taxon>Metazoa</taxon>
        <taxon>Spiralia</taxon>
        <taxon>Lophotrochozoa</taxon>
        <taxon>Mollusca</taxon>
        <taxon>Bivalvia</taxon>
        <taxon>Autobranchia</taxon>
        <taxon>Pteriomorphia</taxon>
        <taxon>Mytilida</taxon>
        <taxon>Mytiloidea</taxon>
        <taxon>Mytilidae</taxon>
        <taxon>Mytilinae</taxon>
        <taxon>Mytilus</taxon>
    </lineage>
</organism>
<gene>
    <name evidence="2" type="ORF">MEDL_31951</name>
</gene>
<dbReference type="Pfam" id="PF00059">
    <property type="entry name" value="Lectin_C"/>
    <property type="match status" value="1"/>
</dbReference>
<dbReference type="SUPFAM" id="SSF56436">
    <property type="entry name" value="C-type lectin-like"/>
    <property type="match status" value="1"/>
</dbReference>
<dbReference type="InterPro" id="IPR050111">
    <property type="entry name" value="C-type_lectin/snaclec_domain"/>
</dbReference>
<dbReference type="PANTHER" id="PTHR22803">
    <property type="entry name" value="MANNOSE, PHOSPHOLIPASE, LECTIN RECEPTOR RELATED"/>
    <property type="match status" value="1"/>
</dbReference>
<dbReference type="CDD" id="cd00037">
    <property type="entry name" value="CLECT"/>
    <property type="match status" value="1"/>
</dbReference>
<dbReference type="EMBL" id="CAJPWZ010001599">
    <property type="protein sequence ID" value="CAG2218500.1"/>
    <property type="molecule type" value="Genomic_DNA"/>
</dbReference>
<dbReference type="SMART" id="SM00034">
    <property type="entry name" value="CLECT"/>
    <property type="match status" value="1"/>
</dbReference>
<dbReference type="Gene3D" id="3.10.100.10">
    <property type="entry name" value="Mannose-Binding Protein A, subunit A"/>
    <property type="match status" value="1"/>
</dbReference>
<keyword evidence="3" id="KW-1185">Reference proteome</keyword>